<dbReference type="SUPFAM" id="SSF141072">
    <property type="entry name" value="CalX-like"/>
    <property type="match status" value="1"/>
</dbReference>
<dbReference type="PANTHER" id="PTHR11878:SF65">
    <property type="entry name" value="NA_CA-EXCHANGE PROTEIN, ISOFORM G"/>
    <property type="match status" value="1"/>
</dbReference>
<dbReference type="AlphaFoldDB" id="A0A4Z0M9W7"/>
<dbReference type="InterPro" id="IPR051171">
    <property type="entry name" value="CaCA"/>
</dbReference>
<evidence type="ECO:0000259" key="5">
    <source>
        <dbReference type="SMART" id="SM00237"/>
    </source>
</evidence>
<keyword evidence="1" id="KW-0732">Signal</keyword>
<evidence type="ECO:0000256" key="1">
    <source>
        <dbReference type="ARBA" id="ARBA00022729"/>
    </source>
</evidence>
<gene>
    <name evidence="6" type="ORF">E4634_00605</name>
</gene>
<feature type="domain" description="Calx-beta" evidence="5">
    <location>
        <begin position="29"/>
        <end position="125"/>
    </location>
</feature>
<dbReference type="SMART" id="SM00237">
    <property type="entry name" value="Calx_beta"/>
    <property type="match status" value="1"/>
</dbReference>
<keyword evidence="2" id="KW-0677">Repeat</keyword>
<organism evidence="6 7">
    <name type="scientific">Mangrovimicrobium sediminis</name>
    <dbReference type="NCBI Taxonomy" id="2562682"/>
    <lineage>
        <taxon>Bacteria</taxon>
        <taxon>Pseudomonadati</taxon>
        <taxon>Pseudomonadota</taxon>
        <taxon>Gammaproteobacteria</taxon>
        <taxon>Cellvibrionales</taxon>
        <taxon>Halieaceae</taxon>
        <taxon>Mangrovimicrobium</taxon>
    </lineage>
</organism>
<dbReference type="InterPro" id="IPR003644">
    <property type="entry name" value="Calx_beta"/>
</dbReference>
<proteinExistence type="predicted"/>
<dbReference type="InterPro" id="IPR038081">
    <property type="entry name" value="CalX-like_sf"/>
</dbReference>
<dbReference type="EMBL" id="SRLE01000001">
    <property type="protein sequence ID" value="TGD76085.1"/>
    <property type="molecule type" value="Genomic_DNA"/>
</dbReference>
<dbReference type="GO" id="GO:0030001">
    <property type="term" value="P:metal ion transport"/>
    <property type="evidence" value="ECO:0007669"/>
    <property type="project" value="TreeGrafter"/>
</dbReference>
<evidence type="ECO:0000256" key="4">
    <source>
        <dbReference type="ARBA" id="ARBA00023065"/>
    </source>
</evidence>
<reference evidence="6 7" key="1">
    <citation type="submission" date="2019-04" db="EMBL/GenBank/DDBJ databases">
        <title>Taxonomy of novel Haliea sp. from mangrove soil of West Coast of India.</title>
        <authorList>
            <person name="Verma A."/>
            <person name="Kumar P."/>
            <person name="Krishnamurthi S."/>
        </authorList>
    </citation>
    <scope>NUCLEOTIDE SEQUENCE [LARGE SCALE GENOMIC DNA]</scope>
    <source>
        <strain evidence="6 7">SAOS-164</strain>
    </source>
</reference>
<evidence type="ECO:0000256" key="3">
    <source>
        <dbReference type="ARBA" id="ARBA00022837"/>
    </source>
</evidence>
<comment type="caution">
    <text evidence="6">The sequence shown here is derived from an EMBL/GenBank/DDBJ whole genome shotgun (WGS) entry which is preliminary data.</text>
</comment>
<keyword evidence="7" id="KW-1185">Reference proteome</keyword>
<keyword evidence="4" id="KW-0406">Ion transport</keyword>
<dbReference type="Pfam" id="PF03160">
    <property type="entry name" value="Calx-beta"/>
    <property type="match status" value="1"/>
</dbReference>
<dbReference type="GO" id="GO:0016020">
    <property type="term" value="C:membrane"/>
    <property type="evidence" value="ECO:0007669"/>
    <property type="project" value="InterPro"/>
</dbReference>
<dbReference type="Proteomes" id="UP000298050">
    <property type="component" value="Unassembled WGS sequence"/>
</dbReference>
<keyword evidence="4" id="KW-0813">Transport</keyword>
<keyword evidence="3" id="KW-0106">Calcium</keyword>
<dbReference type="PANTHER" id="PTHR11878">
    <property type="entry name" value="SODIUM/CALCIUM EXCHANGER"/>
    <property type="match status" value="1"/>
</dbReference>
<dbReference type="GO" id="GO:0007154">
    <property type="term" value="P:cell communication"/>
    <property type="evidence" value="ECO:0007669"/>
    <property type="project" value="InterPro"/>
</dbReference>
<dbReference type="Gene3D" id="2.60.40.2030">
    <property type="match status" value="1"/>
</dbReference>
<name>A0A4Z0M9W7_9GAMM</name>
<evidence type="ECO:0000313" key="7">
    <source>
        <dbReference type="Proteomes" id="UP000298050"/>
    </source>
</evidence>
<evidence type="ECO:0000313" key="6">
    <source>
        <dbReference type="EMBL" id="TGD76085.1"/>
    </source>
</evidence>
<accession>A0A4Z0M9W7</accession>
<dbReference type="OrthoDB" id="5406074at2"/>
<protein>
    <recommendedName>
        <fullName evidence="5">Calx-beta domain-containing protein</fullName>
    </recommendedName>
</protein>
<evidence type="ECO:0000256" key="2">
    <source>
        <dbReference type="ARBA" id="ARBA00022737"/>
    </source>
</evidence>
<sequence>MVFTFQAIDRSIPVSGALVRRILPLYLGALAVTVQAQTVDVSIGNKVAGEADGFAVVEVSLSAASSEAISVDWQTSDRQAVSPADYAGGSGTLVIPAGETSGSISIALVDDNLDEPSEKFFVDLDNLQGPASFSDSRARVTISDNDDDALSWDSIATGFQSLLALDSGRYVVQEGSWLFHQIDECFTSGKNCLGNNPSSQYGYARFPNREWEWRRSIGGVPGYMVGNDEAVVLILQTPPTSHYFGLTPNVHSRYSPTPGNDSLRSRIAIGGSYADSLNQLALGAAPVEGASPYPFDRTTAVIFSPNQMVSDELTQQLTAAGLPAEAINVIGIPVGAVEVPLYTGYANEADEFCLLMRVSIPDDQQALTDWAQQLPIASYRVAINGADFVPFAYVPYKERFTGRSEYDLLPGIEARRDALVEAIKLRHAGASPLEYRRIEASPRTGLDCINDEISCGFDNQDALYERRMDFPRRYTMTSDPENFWYFVGVNHRRTGKALYTNHSVYIDENSAGVAGITDFRAAGSAAYYAAAFADGLAIGDFEDLYVLKMARQCESEELDLGYCVEVPYPTGENPVGATDTDALYTLTRLYLDSESKVGPDLAEVVTPVFLMYE</sequence>